<dbReference type="GO" id="GO:0006313">
    <property type="term" value="P:DNA transposition"/>
    <property type="evidence" value="ECO:0007669"/>
    <property type="project" value="InterPro"/>
</dbReference>
<feature type="domain" description="Transposase IS4-like" evidence="1">
    <location>
        <begin position="2"/>
        <end position="122"/>
    </location>
</feature>
<protein>
    <submittedName>
        <fullName evidence="2">DDE family transposase</fullName>
    </submittedName>
</protein>
<dbReference type="Proteomes" id="UP000245790">
    <property type="component" value="Unassembled WGS sequence"/>
</dbReference>
<dbReference type="SUPFAM" id="SSF53098">
    <property type="entry name" value="Ribonuclease H-like"/>
    <property type="match status" value="1"/>
</dbReference>
<dbReference type="PANTHER" id="PTHR37529:SF1">
    <property type="entry name" value="TRANSPOSASE INSG FOR INSERTION SEQUENCE ELEMENT IS4-RELATED"/>
    <property type="match status" value="1"/>
</dbReference>
<evidence type="ECO:0000259" key="1">
    <source>
        <dbReference type="Pfam" id="PF01609"/>
    </source>
</evidence>
<organism evidence="2 3">
    <name type="scientific">Pleionea mediterranea</name>
    <dbReference type="NCBI Taxonomy" id="523701"/>
    <lineage>
        <taxon>Bacteria</taxon>
        <taxon>Pseudomonadati</taxon>
        <taxon>Pseudomonadota</taxon>
        <taxon>Gammaproteobacteria</taxon>
        <taxon>Oceanospirillales</taxon>
        <taxon>Pleioneaceae</taxon>
        <taxon>Pleionea</taxon>
    </lineage>
</organism>
<sequence>MIPLRKNTQYQVLHQLGRHDAIVELTTTPQARQKWKCLPETIQARLITKTVKGKPVQILTSMTDAKRYPGADIVDLYAHRWEIELGFREMKQYLLHNKLTLRSQQPELIKQELWGMLLAYNLIRYKMTLMAKSLKGIHPNKLSFHHASLHIIHKLTQLPYVTLGNIPKFVMDIEKDAQLFVLEHRRERSYPRLIKASKNRYPIKKKNAAHSLK</sequence>
<evidence type="ECO:0000313" key="3">
    <source>
        <dbReference type="Proteomes" id="UP000245790"/>
    </source>
</evidence>
<reference evidence="2 3" key="1">
    <citation type="submission" date="2018-05" db="EMBL/GenBank/DDBJ databases">
        <title>Genomic Encyclopedia of Type Strains, Phase IV (KMG-IV): sequencing the most valuable type-strain genomes for metagenomic binning, comparative biology and taxonomic classification.</title>
        <authorList>
            <person name="Goeker M."/>
        </authorList>
    </citation>
    <scope>NUCLEOTIDE SEQUENCE [LARGE SCALE GENOMIC DNA]</scope>
    <source>
        <strain evidence="2 3">DSM 25350</strain>
    </source>
</reference>
<dbReference type="GO" id="GO:0004803">
    <property type="term" value="F:transposase activity"/>
    <property type="evidence" value="ECO:0007669"/>
    <property type="project" value="InterPro"/>
</dbReference>
<keyword evidence="3" id="KW-1185">Reference proteome</keyword>
<dbReference type="PANTHER" id="PTHR37529">
    <property type="entry name" value="TRANSPOSASE INSG FOR INSERTION SEQUENCE ELEMENT IS4-RELATED"/>
    <property type="match status" value="1"/>
</dbReference>
<dbReference type="AlphaFoldDB" id="A0A316FY52"/>
<accession>A0A316FY52</accession>
<dbReference type="Pfam" id="PF01609">
    <property type="entry name" value="DDE_Tnp_1"/>
    <property type="match status" value="1"/>
</dbReference>
<gene>
    <name evidence="2" type="ORF">C8D97_103129</name>
</gene>
<proteinExistence type="predicted"/>
<evidence type="ECO:0000313" key="2">
    <source>
        <dbReference type="EMBL" id="PWK53302.1"/>
    </source>
</evidence>
<dbReference type="InterPro" id="IPR002559">
    <property type="entry name" value="Transposase_11"/>
</dbReference>
<comment type="caution">
    <text evidence="2">The sequence shown here is derived from an EMBL/GenBank/DDBJ whole genome shotgun (WGS) entry which is preliminary data.</text>
</comment>
<dbReference type="InterPro" id="IPR012337">
    <property type="entry name" value="RNaseH-like_sf"/>
</dbReference>
<dbReference type="GO" id="GO:0003677">
    <property type="term" value="F:DNA binding"/>
    <property type="evidence" value="ECO:0007669"/>
    <property type="project" value="InterPro"/>
</dbReference>
<dbReference type="InterPro" id="IPR047952">
    <property type="entry name" value="Transpos_IS4"/>
</dbReference>
<name>A0A316FY52_9GAMM</name>
<dbReference type="NCBIfam" id="NF033592">
    <property type="entry name" value="transpos_IS4_1"/>
    <property type="match status" value="1"/>
</dbReference>
<dbReference type="EMBL" id="QGGU01000003">
    <property type="protein sequence ID" value="PWK53302.1"/>
    <property type="molecule type" value="Genomic_DNA"/>
</dbReference>